<feature type="transmembrane region" description="Helical" evidence="1">
    <location>
        <begin position="36"/>
        <end position="55"/>
    </location>
</feature>
<keyword evidence="1" id="KW-0812">Transmembrane</keyword>
<feature type="transmembrane region" description="Helical" evidence="1">
    <location>
        <begin position="152"/>
        <end position="173"/>
    </location>
</feature>
<evidence type="ECO:0000256" key="1">
    <source>
        <dbReference type="SAM" id="Phobius"/>
    </source>
</evidence>
<accession>A0AAJ1TCM9</accession>
<proteinExistence type="predicted"/>
<dbReference type="EMBL" id="JAUSUV010000001">
    <property type="protein sequence ID" value="MDQ0416069.1"/>
    <property type="molecule type" value="Genomic_DNA"/>
</dbReference>
<sequence>MNFIAWMIVTCEIMFWVVIGLGLVTRYVWKMKRLGLFFLSLTIIIDLALLIMTGIDLYKGATATVAHGIAAVYIGISIAFGERLIQWTDERFRYYVLKQGEKPVKRFGTEYAKHYLKGWIRHVLAYLIGAGLLAGMIYVIDDPSQTEAFSGILRGWAVVLGIDLIITISNFIWPSKPKS</sequence>
<dbReference type="AlphaFoldDB" id="A0AAJ1TCM9"/>
<evidence type="ECO:0000313" key="3">
    <source>
        <dbReference type="Proteomes" id="UP001238450"/>
    </source>
</evidence>
<feature type="transmembrane region" description="Helical" evidence="1">
    <location>
        <begin position="61"/>
        <end position="81"/>
    </location>
</feature>
<comment type="caution">
    <text evidence="2">The sequence shown here is derived from an EMBL/GenBank/DDBJ whole genome shotgun (WGS) entry which is preliminary data.</text>
</comment>
<feature type="transmembrane region" description="Helical" evidence="1">
    <location>
        <begin position="6"/>
        <end position="29"/>
    </location>
</feature>
<feature type="transmembrane region" description="Helical" evidence="1">
    <location>
        <begin position="123"/>
        <end position="140"/>
    </location>
</feature>
<keyword evidence="1" id="KW-1133">Transmembrane helix</keyword>
<protein>
    <submittedName>
        <fullName evidence="2">Uncharacterized protein</fullName>
    </submittedName>
</protein>
<keyword evidence="1" id="KW-0472">Membrane</keyword>
<evidence type="ECO:0000313" key="2">
    <source>
        <dbReference type="EMBL" id="MDQ0416069.1"/>
    </source>
</evidence>
<keyword evidence="3" id="KW-1185">Reference proteome</keyword>
<organism evidence="2 3">
    <name type="scientific">Croceifilum oryzae</name>
    <dbReference type="NCBI Taxonomy" id="1553429"/>
    <lineage>
        <taxon>Bacteria</taxon>
        <taxon>Bacillati</taxon>
        <taxon>Bacillota</taxon>
        <taxon>Bacilli</taxon>
        <taxon>Bacillales</taxon>
        <taxon>Thermoactinomycetaceae</taxon>
        <taxon>Croceifilum</taxon>
    </lineage>
</organism>
<name>A0AAJ1TCM9_9BACL</name>
<gene>
    <name evidence="2" type="ORF">J2Z48_000227</name>
</gene>
<dbReference type="RefSeq" id="WP_307250170.1">
    <property type="nucleotide sequence ID" value="NZ_JAUSUV010000001.1"/>
</dbReference>
<dbReference type="Proteomes" id="UP001238450">
    <property type="component" value="Unassembled WGS sequence"/>
</dbReference>
<reference evidence="2 3" key="1">
    <citation type="submission" date="2023-07" db="EMBL/GenBank/DDBJ databases">
        <title>Genomic Encyclopedia of Type Strains, Phase IV (KMG-IV): sequencing the most valuable type-strain genomes for metagenomic binning, comparative biology and taxonomic classification.</title>
        <authorList>
            <person name="Goeker M."/>
        </authorList>
    </citation>
    <scope>NUCLEOTIDE SEQUENCE [LARGE SCALE GENOMIC DNA]</scope>
    <source>
        <strain evidence="2 3">DSM 46876</strain>
    </source>
</reference>